<gene>
    <name evidence="1" type="ORF">ACFOY1_08860</name>
</gene>
<organism evidence="1 2">
    <name type="scientific">Candidimonas humi</name>
    <dbReference type="NCBI Taxonomy" id="683355"/>
    <lineage>
        <taxon>Bacteria</taxon>
        <taxon>Pseudomonadati</taxon>
        <taxon>Pseudomonadota</taxon>
        <taxon>Betaproteobacteria</taxon>
        <taxon>Burkholderiales</taxon>
        <taxon>Alcaligenaceae</taxon>
        <taxon>Candidimonas</taxon>
    </lineage>
</organism>
<dbReference type="InterPro" id="IPR008651">
    <property type="entry name" value="Uncharacterised_HicB"/>
</dbReference>
<dbReference type="EMBL" id="JBHSBV010000003">
    <property type="protein sequence ID" value="MFC4201062.1"/>
    <property type="molecule type" value="Genomic_DNA"/>
</dbReference>
<sequence>MNNVMTINGHPAVISFDPELNMFRGEFVTLNGSADFYASDIAGLKREARISLDTFMDLCKEKGIEPHKRFSGKFILRVPPDTHEAAALAAQASGKSLNQWVGMLIEQAIHT</sequence>
<dbReference type="RefSeq" id="WP_217963594.1">
    <property type="nucleotide sequence ID" value="NZ_JAHTBN010000002.1"/>
</dbReference>
<accession>A0ABV8NXX5</accession>
<protein>
    <submittedName>
        <fullName evidence="1">Type II toxin-antitoxin system HicB family antitoxin</fullName>
    </submittedName>
</protein>
<dbReference type="Pfam" id="PF05534">
    <property type="entry name" value="HicB"/>
    <property type="match status" value="1"/>
</dbReference>
<evidence type="ECO:0000313" key="1">
    <source>
        <dbReference type="EMBL" id="MFC4201062.1"/>
    </source>
</evidence>
<comment type="caution">
    <text evidence="1">The sequence shown here is derived from an EMBL/GenBank/DDBJ whole genome shotgun (WGS) entry which is preliminary data.</text>
</comment>
<reference evidence="2" key="1">
    <citation type="journal article" date="2019" name="Int. J. Syst. Evol. Microbiol.">
        <title>The Global Catalogue of Microorganisms (GCM) 10K type strain sequencing project: providing services to taxonomists for standard genome sequencing and annotation.</title>
        <authorList>
            <consortium name="The Broad Institute Genomics Platform"/>
            <consortium name="The Broad Institute Genome Sequencing Center for Infectious Disease"/>
            <person name="Wu L."/>
            <person name="Ma J."/>
        </authorList>
    </citation>
    <scope>NUCLEOTIDE SEQUENCE [LARGE SCALE GENOMIC DNA]</scope>
    <source>
        <strain evidence="2">LMG 24813</strain>
    </source>
</reference>
<keyword evidence="2" id="KW-1185">Reference proteome</keyword>
<dbReference type="Proteomes" id="UP001595848">
    <property type="component" value="Unassembled WGS sequence"/>
</dbReference>
<name>A0ABV8NXX5_9BURK</name>
<evidence type="ECO:0000313" key="2">
    <source>
        <dbReference type="Proteomes" id="UP001595848"/>
    </source>
</evidence>
<proteinExistence type="predicted"/>